<evidence type="ECO:0000313" key="2">
    <source>
        <dbReference type="EMBL" id="MDH5164096.1"/>
    </source>
</evidence>
<protein>
    <submittedName>
        <fullName evidence="2">Two-component system regulatory protein YycI</fullName>
    </submittedName>
</protein>
<dbReference type="InterPro" id="IPR018604">
    <property type="entry name" value="YycI-like"/>
</dbReference>
<evidence type="ECO:0000313" key="3">
    <source>
        <dbReference type="EMBL" id="OOP68249.1"/>
    </source>
</evidence>
<dbReference type="EMBL" id="MTLA01000124">
    <property type="protein sequence ID" value="OOP68249.1"/>
    <property type="molecule type" value="Genomic_DNA"/>
</dbReference>
<feature type="domain" description="Regulatory protein YycH-like" evidence="1">
    <location>
        <begin position="39"/>
        <end position="250"/>
    </location>
</feature>
<dbReference type="Pfam" id="PF09648">
    <property type="entry name" value="YycI"/>
    <property type="match status" value="1"/>
</dbReference>
<dbReference type="GO" id="GO:0016020">
    <property type="term" value="C:membrane"/>
    <property type="evidence" value="ECO:0007669"/>
    <property type="project" value="InterPro"/>
</dbReference>
<keyword evidence="4" id="KW-1185">Reference proteome</keyword>
<reference evidence="3 4" key="1">
    <citation type="submission" date="2017-01" db="EMBL/GenBank/DDBJ databases">
        <title>Draft genome sequence of Bacillus oleronius.</title>
        <authorList>
            <person name="Allam M."/>
        </authorList>
    </citation>
    <scope>NUCLEOTIDE SEQUENCE [LARGE SCALE GENOMIC DNA]</scope>
    <source>
        <strain evidence="3 4">DSM 9356</strain>
    </source>
</reference>
<dbReference type="RefSeq" id="WP_058005120.1">
    <property type="nucleotide sequence ID" value="NZ_CP065424.1"/>
</dbReference>
<name>A0A8E2I7R9_9BACI</name>
<dbReference type="Proteomes" id="UP000189761">
    <property type="component" value="Unassembled WGS sequence"/>
</dbReference>
<dbReference type="AlphaFoldDB" id="A0A8E2I7R9"/>
<comment type="caution">
    <text evidence="3">The sequence shown here is derived from an EMBL/GenBank/DDBJ whole genome shotgun (WGS) entry which is preliminary data.</text>
</comment>
<reference evidence="2" key="2">
    <citation type="submission" date="2023-03" db="EMBL/GenBank/DDBJ databases">
        <title>Bacterial isolates from washroom surfaces on a university campus.</title>
        <authorList>
            <person name="Holman D.B."/>
            <person name="Gzyl K.E."/>
            <person name="Taheri A.E."/>
        </authorList>
    </citation>
    <scope>NUCLEOTIDE SEQUENCE</scope>
    <source>
        <strain evidence="2">RD03</strain>
    </source>
</reference>
<dbReference type="Gene3D" id="2.40.128.690">
    <property type="entry name" value="YycH protein, domain 3-like"/>
    <property type="match status" value="1"/>
</dbReference>
<gene>
    <name evidence="2" type="primary">yycI</name>
    <name evidence="3" type="ORF">BWZ43_11410</name>
    <name evidence="2" type="ORF">P5X88_24500</name>
</gene>
<accession>A0A8E2I7R9</accession>
<proteinExistence type="predicted"/>
<evidence type="ECO:0000313" key="4">
    <source>
        <dbReference type="Proteomes" id="UP000189761"/>
    </source>
</evidence>
<evidence type="ECO:0000259" key="1">
    <source>
        <dbReference type="Pfam" id="PF09648"/>
    </source>
</evidence>
<organism evidence="3 4">
    <name type="scientific">Heyndrickxia oleronia</name>
    <dbReference type="NCBI Taxonomy" id="38875"/>
    <lineage>
        <taxon>Bacteria</taxon>
        <taxon>Bacillati</taxon>
        <taxon>Bacillota</taxon>
        <taxon>Bacilli</taxon>
        <taxon>Bacillales</taxon>
        <taxon>Bacillaceae</taxon>
        <taxon>Heyndrickxia</taxon>
    </lineage>
</organism>
<dbReference type="Proteomes" id="UP001159179">
    <property type="component" value="Unassembled WGS sequence"/>
</dbReference>
<dbReference type="EMBL" id="JAROYP010000023">
    <property type="protein sequence ID" value="MDH5164096.1"/>
    <property type="molecule type" value="Genomic_DNA"/>
</dbReference>
<sequence>MDWNKTKSMFIFVFLILDIFLLVQFSRQFEESKIERLKDPSLEEKLENNNIKYSGLPTETLRSQYVSAKVKKFTEKDIKELTEQDITIGPNKTTLKSKFKKPIKIKSGNDHVLMENILKERILFGDQYKYWKYDKDKKEIVFYQVYENKVFFKNKNGHVILHLNDKNEIESYEQTFLENAEKRREENVLPAITAIGNLLDKNLIMQDSDIKVDLGYYTLIQQTESQVLVPTWHLIVEHDKKKEDLYVNAIEGRVIPKDDKENESLE</sequence>